<reference evidence="1" key="1">
    <citation type="submission" date="2018-05" db="EMBL/GenBank/DDBJ databases">
        <authorList>
            <person name="Lanie J.A."/>
            <person name="Ng W.-L."/>
            <person name="Kazmierczak K.M."/>
            <person name="Andrzejewski T.M."/>
            <person name="Davidsen T.M."/>
            <person name="Wayne K.J."/>
            <person name="Tettelin H."/>
            <person name="Glass J.I."/>
            <person name="Rusch D."/>
            <person name="Podicherti R."/>
            <person name="Tsui H.-C.T."/>
            <person name="Winkler M.E."/>
        </authorList>
    </citation>
    <scope>NUCLEOTIDE SEQUENCE</scope>
</reference>
<dbReference type="AlphaFoldDB" id="A0A382XCB6"/>
<protein>
    <submittedName>
        <fullName evidence="1">Uncharacterized protein</fullName>
    </submittedName>
</protein>
<dbReference type="EMBL" id="UINC01166179">
    <property type="protein sequence ID" value="SVD67988.1"/>
    <property type="molecule type" value="Genomic_DNA"/>
</dbReference>
<gene>
    <name evidence="1" type="ORF">METZ01_LOCUS420842</name>
</gene>
<name>A0A382XCB6_9ZZZZ</name>
<accession>A0A382XCB6</accession>
<proteinExistence type="predicted"/>
<organism evidence="1">
    <name type="scientific">marine metagenome</name>
    <dbReference type="NCBI Taxonomy" id="408172"/>
    <lineage>
        <taxon>unclassified sequences</taxon>
        <taxon>metagenomes</taxon>
        <taxon>ecological metagenomes</taxon>
    </lineage>
</organism>
<evidence type="ECO:0000313" key="1">
    <source>
        <dbReference type="EMBL" id="SVD67988.1"/>
    </source>
</evidence>
<sequence length="47" mass="5341">MQFPEQVFRPISVKITAPKVAPSLGWVKGRSSMQYAAIIKKYALAWF</sequence>